<dbReference type="Gene3D" id="2.60.120.650">
    <property type="entry name" value="Cupin"/>
    <property type="match status" value="1"/>
</dbReference>
<dbReference type="Pfam" id="PF20514">
    <property type="entry name" value="WHD_ROXA"/>
    <property type="match status" value="1"/>
</dbReference>
<keyword evidence="2" id="KW-0690">Ribosome biogenesis</keyword>
<dbReference type="PROSITE" id="PS51184">
    <property type="entry name" value="JMJC"/>
    <property type="match status" value="1"/>
</dbReference>
<dbReference type="Gene3D" id="1.10.10.1500">
    <property type="entry name" value="JmjC domain-containing ribosomal oxygenase (ROX), dimer domain"/>
    <property type="match status" value="1"/>
</dbReference>
<evidence type="ECO:0000256" key="10">
    <source>
        <dbReference type="ARBA" id="ARBA00023242"/>
    </source>
</evidence>
<dbReference type="SUPFAM" id="SSF51197">
    <property type="entry name" value="Clavaminate synthase-like"/>
    <property type="match status" value="1"/>
</dbReference>
<dbReference type="Pfam" id="PF08007">
    <property type="entry name" value="JmjC_2"/>
    <property type="match status" value="1"/>
</dbReference>
<keyword evidence="4 15" id="KW-0479">Metal-binding</keyword>
<evidence type="ECO:0000313" key="17">
    <source>
        <dbReference type="Proteomes" id="UP000515159"/>
    </source>
</evidence>
<dbReference type="KEGG" id="gsh:117360032"/>
<organism evidence="17 18">
    <name type="scientific">Geotrypetes seraphini</name>
    <name type="common">Gaboon caecilian</name>
    <name type="synonym">Caecilia seraphini</name>
    <dbReference type="NCBI Taxonomy" id="260995"/>
    <lineage>
        <taxon>Eukaryota</taxon>
        <taxon>Metazoa</taxon>
        <taxon>Chordata</taxon>
        <taxon>Craniata</taxon>
        <taxon>Vertebrata</taxon>
        <taxon>Euteleostomi</taxon>
        <taxon>Amphibia</taxon>
        <taxon>Gymnophiona</taxon>
        <taxon>Geotrypetes</taxon>
    </lineage>
</organism>
<evidence type="ECO:0000256" key="8">
    <source>
        <dbReference type="ARBA" id="ARBA00023015"/>
    </source>
</evidence>
<dbReference type="InterPro" id="IPR039994">
    <property type="entry name" value="NO66-like"/>
</dbReference>
<dbReference type="GO" id="GO:0005506">
    <property type="term" value="F:iron ion binding"/>
    <property type="evidence" value="ECO:0007669"/>
    <property type="project" value="UniProtKB-UniRule"/>
</dbReference>
<dbReference type="CDD" id="cd02208">
    <property type="entry name" value="cupin_RmlC-like"/>
    <property type="match status" value="1"/>
</dbReference>
<dbReference type="Gene3D" id="3.90.930.40">
    <property type="match status" value="1"/>
</dbReference>
<dbReference type="AlphaFoldDB" id="A0A6P8QLT4"/>
<evidence type="ECO:0000256" key="15">
    <source>
        <dbReference type="RuleBase" id="RU366061"/>
    </source>
</evidence>
<sequence>MQRKHRSGRFREDFLRCVPDLKSTFSIALRCVDTRKIGAPKEMPKKGTKTIEGDDHVPFKQVKLQAACPLPFLNFETPASLFSSLIFPISCEEFFQDYWEKKPLLIQREDCTVAAVYQVLFQLSDLKELCSQGIYYGRDLNICRCVNGKKKVLNKEGKVSYGQLKRDFHQKRATIQFHQPQRFKDQLWKLQAQLECFFGSLVGSNVYITPPAAQGLPPHYDDVEVFILQLEGQKHWRLYKPTVPLAREYNVESESCIGKPTHEFILKPGDILYFPRGTIHQADTPAGGLHATHLTISTYQNSSWGDFLLDVIPGLVFDAMKDILDLRRGMPRQLLMQVDTGESSQRLSGLLRSLADRLEGRKELQSSCMKKDFIMNRLPPFLGSDHSLLVPGGKVPQLESKIKLQFKDYALITLEPDQVSSEESREMMAYVYHSLKNSRETHMMGIEESHFSENAPEVHGLRFPLSHLEALRQIWDSDVVWVKDLKLSTDSNKQSLVLALWAESLIEVL</sequence>
<dbReference type="InParanoid" id="A0A6P8QLT4"/>
<comment type="function">
    <text evidence="12">Oxygenase that can act as both a histone lysine demethylase and a ribosomal histidine hydroxylase. Is involved in the demethylation of trimethylated 'Lys-9' on histone H3 (H3K9me3), leading to an increase in ribosomal RNA expression. Also catalyzes the hydroxylation of 60S ribosomal protein L27a on 'His-39'. May play an important role in cell growth and survival. May be involved in ribosome biogenesis, most likely during the assembly process of pre-ribosomal particles.</text>
</comment>
<keyword evidence="5 15" id="KW-0223">Dioxygenase</keyword>
<dbReference type="PANTHER" id="PTHR13096">
    <property type="entry name" value="MINA53 MYC INDUCED NUCLEAR ANTIGEN"/>
    <property type="match status" value="1"/>
</dbReference>
<dbReference type="EC" id="1.14.11.-" evidence="15"/>
<evidence type="ECO:0000256" key="1">
    <source>
        <dbReference type="ARBA" id="ARBA00004604"/>
    </source>
</evidence>
<keyword evidence="8 15" id="KW-0805">Transcription regulation</keyword>
<comment type="subcellular location">
    <subcellularLocation>
        <location evidence="1">Nucleus</location>
        <location evidence="1">Nucleolus</location>
    </subcellularLocation>
</comment>
<evidence type="ECO:0000256" key="12">
    <source>
        <dbReference type="ARBA" id="ARBA00046256"/>
    </source>
</evidence>
<dbReference type="InterPro" id="IPR003347">
    <property type="entry name" value="JmjC_dom"/>
</dbReference>
<evidence type="ECO:0000256" key="14">
    <source>
        <dbReference type="ARBA" id="ARBA00049465"/>
    </source>
</evidence>
<evidence type="ECO:0000313" key="18">
    <source>
        <dbReference type="RefSeq" id="XP_033799487.1"/>
    </source>
</evidence>
<evidence type="ECO:0000256" key="4">
    <source>
        <dbReference type="ARBA" id="ARBA00022723"/>
    </source>
</evidence>
<keyword evidence="10 15" id="KW-0539">Nucleus</keyword>
<dbReference type="FunCoup" id="A0A6P8QLT4">
    <property type="interactions" value="1123"/>
</dbReference>
<gene>
    <name evidence="18" type="primary">RIOX2</name>
</gene>
<comment type="similarity">
    <text evidence="11">Belongs to the ROX family. MINA53 subfamily.</text>
</comment>
<dbReference type="GO" id="GO:0051864">
    <property type="term" value="F:histone H3K36 demethylase activity"/>
    <property type="evidence" value="ECO:0007669"/>
    <property type="project" value="TreeGrafter"/>
</dbReference>
<keyword evidence="7 15" id="KW-0408">Iron</keyword>
<dbReference type="Proteomes" id="UP000515159">
    <property type="component" value="Chromosome 4"/>
</dbReference>
<dbReference type="InterPro" id="IPR046799">
    <property type="entry name" value="ROXA-like_wH"/>
</dbReference>
<dbReference type="GO" id="GO:0036139">
    <property type="term" value="F:peptidyl-histidine dioxygenase activity"/>
    <property type="evidence" value="ECO:0007669"/>
    <property type="project" value="UniProtKB-EC"/>
</dbReference>
<keyword evidence="6 15" id="KW-0560">Oxidoreductase</keyword>
<keyword evidence="9 15" id="KW-0804">Transcription</keyword>
<dbReference type="RefSeq" id="XP_033799487.1">
    <property type="nucleotide sequence ID" value="XM_033943596.1"/>
</dbReference>
<dbReference type="OrthoDB" id="425950at2759"/>
<evidence type="ECO:0000256" key="2">
    <source>
        <dbReference type="ARBA" id="ARBA00022517"/>
    </source>
</evidence>
<dbReference type="GO" id="GO:0032453">
    <property type="term" value="F:histone H3K4 demethylase activity"/>
    <property type="evidence" value="ECO:0007669"/>
    <property type="project" value="TreeGrafter"/>
</dbReference>
<evidence type="ECO:0000256" key="9">
    <source>
        <dbReference type="ARBA" id="ARBA00023163"/>
    </source>
</evidence>
<dbReference type="PANTHER" id="PTHR13096:SF7">
    <property type="entry name" value="RIBOSOMAL OXYGENASE 2"/>
    <property type="match status" value="1"/>
</dbReference>
<dbReference type="GO" id="GO:0005730">
    <property type="term" value="C:nucleolus"/>
    <property type="evidence" value="ECO:0007669"/>
    <property type="project" value="UniProtKB-SubCell"/>
</dbReference>
<comment type="catalytic activity">
    <reaction evidence="14">
        <text>L-histidyl-[protein] + 2-oxoglutarate + O2 = (3S)-3-hydroxy-L-histidyl-[protein] + succinate + CO2</text>
        <dbReference type="Rhea" id="RHEA:54256"/>
        <dbReference type="Rhea" id="RHEA-COMP:9745"/>
        <dbReference type="Rhea" id="RHEA-COMP:13840"/>
        <dbReference type="ChEBI" id="CHEBI:15379"/>
        <dbReference type="ChEBI" id="CHEBI:16526"/>
        <dbReference type="ChEBI" id="CHEBI:16810"/>
        <dbReference type="ChEBI" id="CHEBI:29979"/>
        <dbReference type="ChEBI" id="CHEBI:30031"/>
        <dbReference type="ChEBI" id="CHEBI:138021"/>
        <dbReference type="EC" id="1.14.11.79"/>
    </reaction>
</comment>
<evidence type="ECO:0000256" key="6">
    <source>
        <dbReference type="ARBA" id="ARBA00023002"/>
    </source>
</evidence>
<name>A0A6P8QLT4_GEOSA</name>
<evidence type="ECO:0000259" key="16">
    <source>
        <dbReference type="PROSITE" id="PS51184"/>
    </source>
</evidence>
<dbReference type="CTD" id="84864"/>
<evidence type="ECO:0000256" key="3">
    <source>
        <dbReference type="ARBA" id="ARBA00022553"/>
    </source>
</evidence>
<protein>
    <recommendedName>
        <fullName evidence="15">Bifunctional lysine-specific demethylase and histidyl-hydroxylase</fullName>
        <ecNumber evidence="15">1.14.11.-</ecNumber>
    </recommendedName>
</protein>
<accession>A0A6P8QLT4</accession>
<evidence type="ECO:0000256" key="11">
    <source>
        <dbReference type="ARBA" id="ARBA00034314"/>
    </source>
</evidence>
<dbReference type="GeneID" id="117360032"/>
<dbReference type="GO" id="GO:0042254">
    <property type="term" value="P:ribosome biogenesis"/>
    <property type="evidence" value="ECO:0007669"/>
    <property type="project" value="UniProtKB-KW"/>
</dbReference>
<evidence type="ECO:0000256" key="7">
    <source>
        <dbReference type="ARBA" id="ARBA00023004"/>
    </source>
</evidence>
<comment type="catalytic activity">
    <reaction evidence="13">
        <text>L-histidyl-[ribosomal protein uL15] + 2-oxoglutarate + O2 = (3S)-3-hydroxy-L-histidyl-[ribosomal protein uL15] + succinate + CO2</text>
        <dbReference type="Rhea" id="RHEA:54024"/>
        <dbReference type="Rhea" id="RHEA-COMP:13760"/>
        <dbReference type="Rhea" id="RHEA-COMP:13761"/>
        <dbReference type="ChEBI" id="CHEBI:15379"/>
        <dbReference type="ChEBI" id="CHEBI:16526"/>
        <dbReference type="ChEBI" id="CHEBI:16810"/>
        <dbReference type="ChEBI" id="CHEBI:29979"/>
        <dbReference type="ChEBI" id="CHEBI:30031"/>
        <dbReference type="ChEBI" id="CHEBI:138021"/>
    </reaction>
</comment>
<feature type="domain" description="JmjC" evidence="16">
    <location>
        <begin position="176"/>
        <end position="319"/>
    </location>
</feature>
<comment type="cofactor">
    <cofactor evidence="15">
        <name>Fe(2+)</name>
        <dbReference type="ChEBI" id="CHEBI:29033"/>
    </cofactor>
    <text evidence="15">Binds 1 Fe(2+) ion per subunit.</text>
</comment>
<evidence type="ECO:0000256" key="5">
    <source>
        <dbReference type="ARBA" id="ARBA00022964"/>
    </source>
</evidence>
<keyword evidence="3" id="KW-0597">Phosphoprotein</keyword>
<proteinExistence type="inferred from homology"/>
<reference evidence="18" key="1">
    <citation type="submission" date="2025-08" db="UniProtKB">
        <authorList>
            <consortium name="RefSeq"/>
        </authorList>
    </citation>
    <scope>IDENTIFICATION</scope>
</reference>
<evidence type="ECO:0000256" key="13">
    <source>
        <dbReference type="ARBA" id="ARBA00047687"/>
    </source>
</evidence>
<keyword evidence="17" id="KW-1185">Reference proteome</keyword>